<dbReference type="VEuPathDB" id="MicrosporidiaDB:CWI37_0590p0010"/>
<dbReference type="Proteomes" id="UP000292362">
    <property type="component" value="Unassembled WGS sequence"/>
</dbReference>
<name>A0A4Q9L380_9MICR</name>
<proteinExistence type="predicted"/>
<protein>
    <submittedName>
        <fullName evidence="1">Uncharacterized protein</fullName>
    </submittedName>
</protein>
<evidence type="ECO:0000313" key="2">
    <source>
        <dbReference type="Proteomes" id="UP000292362"/>
    </source>
</evidence>
<reference evidence="1 2" key="1">
    <citation type="submission" date="2017-12" db="EMBL/GenBank/DDBJ databases">
        <authorList>
            <person name="Pombert J.-F."/>
            <person name="Haag K.L."/>
            <person name="Ebert D."/>
        </authorList>
    </citation>
    <scope>NUCLEOTIDE SEQUENCE [LARGE SCALE GENOMIC DNA]</scope>
    <source>
        <strain evidence="1">FI-OER-3-3</strain>
    </source>
</reference>
<accession>A0A4Q9L380</accession>
<organism evidence="1 2">
    <name type="scientific">Hamiltosporidium tvaerminnensis</name>
    <dbReference type="NCBI Taxonomy" id="1176355"/>
    <lineage>
        <taxon>Eukaryota</taxon>
        <taxon>Fungi</taxon>
        <taxon>Fungi incertae sedis</taxon>
        <taxon>Microsporidia</taxon>
        <taxon>Dubosqiidae</taxon>
        <taxon>Hamiltosporidium</taxon>
    </lineage>
</organism>
<gene>
    <name evidence="1" type="ORF">CWI37_0590p0010</name>
</gene>
<dbReference type="AlphaFoldDB" id="A0A4Q9L380"/>
<comment type="caution">
    <text evidence="1">The sequence shown here is derived from an EMBL/GenBank/DDBJ whole genome shotgun (WGS) entry which is preliminary data.</text>
</comment>
<dbReference type="EMBL" id="PITJ01000590">
    <property type="protein sequence ID" value="TBU01953.1"/>
    <property type="molecule type" value="Genomic_DNA"/>
</dbReference>
<evidence type="ECO:0000313" key="1">
    <source>
        <dbReference type="EMBL" id="TBU01953.1"/>
    </source>
</evidence>
<sequence length="636" mass="76658">MFRVANSEIVKLRFMNKEVYTLNSEDTFENTLRKIFNEPVESYLTHDPTLFKDVEFNYDTTNGYKSEKIKKYLKSIDWKKETILLPYCFNIEYFKLFESLVNFRIILENFNGDFFLRFYFILDLVFNDLSLYFKDSVEPDLNFYTSILECFPSMFINNERFLFFILENLVSVDNNLKNCLIFDKKNKQVEFCIKFYRDCHHNLQCKTYLKTMIFYLKYLNIKCLNFNPFLSPEKEYMGKSISDCNLRKYNHNFIFKDADFLMFQFQKINDLKIFKCDIVTVTSLLNHFKILRSLYIQNDIKESLDEEITFDFSILEKFKDTLKIIEIRYYHCFTNKDDINFSQLTMIRIHSKYRPNFEQNHINFLNKMVSNKRISGQLFLFWKFEVDYLNLRIKKFIGRNIELKIRLVTVFVKDFKNSPSISSDITEKIQLEDLHIQLCDIKIYKLIETLYDPNHLTSLTLLKLDLNESWGLYCLKNLENLELDISTLNYRKKFKNKEANKLKSLKIYFNQYFFADKISLITKLLWKYNLPNNIVLTTSDTKNNFIDISSYEFHSLLKEVEFCKFIGFNIICRDVDLFKIKLEKIQNPKTLIFEECIIDLSSIYFFYLKKNDSLKIISYMSTYSMNYENNKKKSSS</sequence>